<proteinExistence type="predicted"/>
<evidence type="ECO:0000313" key="3">
    <source>
        <dbReference type="Proteomes" id="UP000026915"/>
    </source>
</evidence>
<accession>A0A061GTH5</accession>
<gene>
    <name evidence="2" type="ORF">TCM_037652</name>
</gene>
<evidence type="ECO:0000313" key="2">
    <source>
        <dbReference type="EMBL" id="EOY30444.1"/>
    </source>
</evidence>
<dbReference type="AlphaFoldDB" id="A0A061GTH5"/>
<organism evidence="2 3">
    <name type="scientific">Theobroma cacao</name>
    <name type="common">Cacao</name>
    <name type="synonym">Cocoa</name>
    <dbReference type="NCBI Taxonomy" id="3641"/>
    <lineage>
        <taxon>Eukaryota</taxon>
        <taxon>Viridiplantae</taxon>
        <taxon>Streptophyta</taxon>
        <taxon>Embryophyta</taxon>
        <taxon>Tracheophyta</taxon>
        <taxon>Spermatophyta</taxon>
        <taxon>Magnoliopsida</taxon>
        <taxon>eudicotyledons</taxon>
        <taxon>Gunneridae</taxon>
        <taxon>Pentapetalae</taxon>
        <taxon>rosids</taxon>
        <taxon>malvids</taxon>
        <taxon>Malvales</taxon>
        <taxon>Malvaceae</taxon>
        <taxon>Byttnerioideae</taxon>
        <taxon>Theobroma</taxon>
    </lineage>
</organism>
<dbReference type="EMBL" id="CM001887">
    <property type="protein sequence ID" value="EOY30444.1"/>
    <property type="molecule type" value="Genomic_DNA"/>
</dbReference>
<sequence>MEHLRPAAHGMLRTMYSCFHLEPTFYVDWLGQHIRTHSSQEDPYTQNCCRPYHNRQPPIPIPTIAGDDLSPSCPRR</sequence>
<evidence type="ECO:0000256" key="1">
    <source>
        <dbReference type="SAM" id="MobiDB-lite"/>
    </source>
</evidence>
<feature type="region of interest" description="Disordered" evidence="1">
    <location>
        <begin position="55"/>
        <end position="76"/>
    </location>
</feature>
<dbReference type="Gramene" id="EOY30444">
    <property type="protein sequence ID" value="EOY30444"/>
    <property type="gene ID" value="TCM_037652"/>
</dbReference>
<dbReference type="InParanoid" id="A0A061GTH5"/>
<dbReference type="Proteomes" id="UP000026915">
    <property type="component" value="Chromosome 9"/>
</dbReference>
<name>A0A061GTH5_THECC</name>
<reference evidence="2 3" key="1">
    <citation type="journal article" date="2013" name="Genome Biol.">
        <title>The genome sequence of the most widely cultivated cacao type and its use to identify candidate genes regulating pod color.</title>
        <authorList>
            <person name="Motamayor J.C."/>
            <person name="Mockaitis K."/>
            <person name="Schmutz J."/>
            <person name="Haiminen N."/>
            <person name="Iii D.L."/>
            <person name="Cornejo O."/>
            <person name="Findley S.D."/>
            <person name="Zheng P."/>
            <person name="Utro F."/>
            <person name="Royaert S."/>
            <person name="Saski C."/>
            <person name="Jenkins J."/>
            <person name="Podicheti R."/>
            <person name="Zhao M."/>
            <person name="Scheffler B.E."/>
            <person name="Stack J.C."/>
            <person name="Feltus F.A."/>
            <person name="Mustiga G.M."/>
            <person name="Amores F."/>
            <person name="Phillips W."/>
            <person name="Marelli J.P."/>
            <person name="May G.D."/>
            <person name="Shapiro H."/>
            <person name="Ma J."/>
            <person name="Bustamante C.D."/>
            <person name="Schnell R.J."/>
            <person name="Main D."/>
            <person name="Gilbert D."/>
            <person name="Parida L."/>
            <person name="Kuhn D.N."/>
        </authorList>
    </citation>
    <scope>NUCLEOTIDE SEQUENCE [LARGE SCALE GENOMIC DNA]</scope>
    <source>
        <strain evidence="3">cv. Matina 1-6</strain>
    </source>
</reference>
<protein>
    <submittedName>
        <fullName evidence="2">Uncharacterized protein</fullName>
    </submittedName>
</protein>
<keyword evidence="3" id="KW-1185">Reference proteome</keyword>
<dbReference type="HOGENOM" id="CLU_2659528_0_0_1"/>